<organism evidence="1 2">
    <name type="scientific">Nesterenkonia rhizosphaerae</name>
    <dbReference type="NCBI Taxonomy" id="1348272"/>
    <lineage>
        <taxon>Bacteria</taxon>
        <taxon>Bacillati</taxon>
        <taxon>Actinomycetota</taxon>
        <taxon>Actinomycetes</taxon>
        <taxon>Micrococcales</taxon>
        <taxon>Micrococcaceae</taxon>
        <taxon>Nesterenkonia</taxon>
    </lineage>
</organism>
<evidence type="ECO:0000313" key="1">
    <source>
        <dbReference type="EMBL" id="GAA4923680.1"/>
    </source>
</evidence>
<protein>
    <submittedName>
        <fullName evidence="1">Uncharacterized protein</fullName>
    </submittedName>
</protein>
<keyword evidence="2" id="KW-1185">Reference proteome</keyword>
<dbReference type="Proteomes" id="UP001500368">
    <property type="component" value="Unassembled WGS sequence"/>
</dbReference>
<comment type="caution">
    <text evidence="1">The sequence shown here is derived from an EMBL/GenBank/DDBJ whole genome shotgun (WGS) entry which is preliminary data.</text>
</comment>
<dbReference type="EMBL" id="BAABLW010000007">
    <property type="protein sequence ID" value="GAA4923680.1"/>
    <property type="molecule type" value="Genomic_DNA"/>
</dbReference>
<sequence length="50" mass="5946">MLWFMRLTAAAIQPMDYLQLLILLALVLLPAADQFRHNYKLMRELEGEQR</sequence>
<reference evidence="2" key="1">
    <citation type="journal article" date="2019" name="Int. J. Syst. Evol. Microbiol.">
        <title>The Global Catalogue of Microorganisms (GCM) 10K type strain sequencing project: providing services to taxonomists for standard genome sequencing and annotation.</title>
        <authorList>
            <consortium name="The Broad Institute Genomics Platform"/>
            <consortium name="The Broad Institute Genome Sequencing Center for Infectious Disease"/>
            <person name="Wu L."/>
            <person name="Ma J."/>
        </authorList>
    </citation>
    <scope>NUCLEOTIDE SEQUENCE [LARGE SCALE GENOMIC DNA]</scope>
    <source>
        <strain evidence="2">JCM 19129</strain>
    </source>
</reference>
<gene>
    <name evidence="1" type="ORF">GCM10025790_21040</name>
</gene>
<name>A0ABP9G091_9MICC</name>
<proteinExistence type="predicted"/>
<accession>A0ABP9G091</accession>
<evidence type="ECO:0000313" key="2">
    <source>
        <dbReference type="Proteomes" id="UP001500368"/>
    </source>
</evidence>